<dbReference type="OrthoDB" id="9812656at2"/>
<dbReference type="InterPro" id="IPR029068">
    <property type="entry name" value="Glyas_Bleomycin-R_OHBP_Dase"/>
</dbReference>
<dbReference type="EMBL" id="FNVQ01000001">
    <property type="protein sequence ID" value="SEG08702.1"/>
    <property type="molecule type" value="Genomic_DNA"/>
</dbReference>
<dbReference type="RefSeq" id="WP_104002233.1">
    <property type="nucleotide sequence ID" value="NZ_FNVQ01000001.1"/>
</dbReference>
<dbReference type="AlphaFoldDB" id="A0A1H5XAC3"/>
<gene>
    <name evidence="2" type="ORF">SAMN05444390_1011321</name>
</gene>
<dbReference type="Proteomes" id="UP000236745">
    <property type="component" value="Unassembled WGS sequence"/>
</dbReference>
<name>A0A1H5XAC3_9GAMM</name>
<proteinExistence type="predicted"/>
<protein>
    <recommendedName>
        <fullName evidence="1">VOC domain-containing protein</fullName>
    </recommendedName>
</protein>
<dbReference type="InterPro" id="IPR037523">
    <property type="entry name" value="VOC_core"/>
</dbReference>
<dbReference type="PROSITE" id="PS51819">
    <property type="entry name" value="VOC"/>
    <property type="match status" value="1"/>
</dbReference>
<evidence type="ECO:0000313" key="2">
    <source>
        <dbReference type="EMBL" id="SEG08702.1"/>
    </source>
</evidence>
<reference evidence="2 3" key="1">
    <citation type="submission" date="2016-10" db="EMBL/GenBank/DDBJ databases">
        <authorList>
            <person name="de Groot N.N."/>
        </authorList>
    </citation>
    <scope>NUCLEOTIDE SEQUENCE [LARGE SCALE GENOMIC DNA]</scope>
    <source>
        <strain evidence="2 3">DSM 22012</strain>
    </source>
</reference>
<evidence type="ECO:0000259" key="1">
    <source>
        <dbReference type="PROSITE" id="PS51819"/>
    </source>
</evidence>
<dbReference type="SUPFAM" id="SSF54593">
    <property type="entry name" value="Glyoxalase/Bleomycin resistance protein/Dihydroxybiphenyl dioxygenase"/>
    <property type="match status" value="1"/>
</dbReference>
<dbReference type="CDD" id="cd08351">
    <property type="entry name" value="ChaP_like"/>
    <property type="match status" value="1"/>
</dbReference>
<organism evidence="2 3">
    <name type="scientific">Marinobacterium lutimaris</name>
    <dbReference type="NCBI Taxonomy" id="568106"/>
    <lineage>
        <taxon>Bacteria</taxon>
        <taxon>Pseudomonadati</taxon>
        <taxon>Pseudomonadota</taxon>
        <taxon>Gammaproteobacteria</taxon>
        <taxon>Oceanospirillales</taxon>
        <taxon>Oceanospirillaceae</taxon>
        <taxon>Marinobacterium</taxon>
    </lineage>
</organism>
<sequence length="140" mass="15853">MSVELDHLIVSVRDKRASAELLASLLGVPWRDSAEGHFTPVYVNDGLTLEFDETDAVPTLQHYCFRVSEEEFDAIFSRLLGRGIAYRSTPMGSVDMTVNTWSGGKNIYWEAPEGVLWEILTVSYARQPQRSNQLEEVKRS</sequence>
<keyword evidence="3" id="KW-1185">Reference proteome</keyword>
<evidence type="ECO:0000313" key="3">
    <source>
        <dbReference type="Proteomes" id="UP000236745"/>
    </source>
</evidence>
<feature type="domain" description="VOC" evidence="1">
    <location>
        <begin position="4"/>
        <end position="122"/>
    </location>
</feature>
<dbReference type="Gene3D" id="3.10.180.10">
    <property type="entry name" value="2,3-Dihydroxybiphenyl 1,2-Dioxygenase, domain 1"/>
    <property type="match status" value="1"/>
</dbReference>
<accession>A0A1H5XAC3</accession>